<feature type="compositionally biased region" description="Basic and acidic residues" evidence="1">
    <location>
        <begin position="17"/>
        <end position="26"/>
    </location>
</feature>
<dbReference type="GO" id="GO:0006631">
    <property type="term" value="P:fatty acid metabolic process"/>
    <property type="evidence" value="ECO:0007669"/>
    <property type="project" value="TreeGrafter"/>
</dbReference>
<dbReference type="GO" id="GO:0005759">
    <property type="term" value="C:mitochondrial matrix"/>
    <property type="evidence" value="ECO:0007669"/>
    <property type="project" value="TreeGrafter"/>
</dbReference>
<dbReference type="GO" id="GO:0006974">
    <property type="term" value="P:DNA damage response"/>
    <property type="evidence" value="ECO:0007669"/>
    <property type="project" value="InterPro"/>
</dbReference>
<accession>A0A9P6EEJ2</accession>
<evidence type="ECO:0000259" key="2">
    <source>
        <dbReference type="PROSITE" id="PS51471"/>
    </source>
</evidence>
<dbReference type="PROSITE" id="PS51471">
    <property type="entry name" value="FE2OG_OXY"/>
    <property type="match status" value="1"/>
</dbReference>
<dbReference type="InterPro" id="IPR032870">
    <property type="entry name" value="ALKBH7-like"/>
</dbReference>
<proteinExistence type="predicted"/>
<dbReference type="AlphaFoldDB" id="A0A9P6EEJ2"/>
<gene>
    <name evidence="3" type="ORF">CPB83DRAFT_814607</name>
</gene>
<evidence type="ECO:0000256" key="1">
    <source>
        <dbReference type="SAM" id="MobiDB-lite"/>
    </source>
</evidence>
<sequence length="326" mass="35556">MCSELTPPNDSFALGTSERKRQRSPDHAAVQGDDPNIRVKRPKLPQINTNPLVSGPGVDEQSSNSPSSLFSASDTDSLYDGLDNLEATISSPSTTLSFPSSKTAPPIPGLFLDSSIAIPEGLANEVMDFCMKTYFTSAWSNQVMLFGRFLSEDSSPGPASNTTSGLPPILLDLLKTLSALLQGFLPSETYDLLFPTVPSMARQAIINLYQPGEGITPHVDLLGRYGDGIMGVSFGSSCAMRFDRTQPKNVEGDKPRWDVFLPERSIIVLTKEARYDWTHGIDKKTKDLVDGSGCERGSEWVERGVRMSVTFRWMLPGADLVGDSRQ</sequence>
<dbReference type="Pfam" id="PF13532">
    <property type="entry name" value="2OG-FeII_Oxy_2"/>
    <property type="match status" value="1"/>
</dbReference>
<feature type="region of interest" description="Disordered" evidence="1">
    <location>
        <begin position="1"/>
        <end position="73"/>
    </location>
</feature>
<dbReference type="OrthoDB" id="412814at2759"/>
<dbReference type="Gene3D" id="2.60.120.590">
    <property type="entry name" value="Alpha-ketoglutarate-dependent dioxygenase AlkB-like"/>
    <property type="match status" value="1"/>
</dbReference>
<protein>
    <recommendedName>
        <fullName evidence="2">Fe2OG dioxygenase domain-containing protein</fullName>
    </recommendedName>
</protein>
<reference evidence="3" key="1">
    <citation type="submission" date="2020-11" db="EMBL/GenBank/DDBJ databases">
        <authorList>
            <consortium name="DOE Joint Genome Institute"/>
            <person name="Ahrendt S."/>
            <person name="Riley R."/>
            <person name="Andreopoulos W."/>
            <person name="Labutti K."/>
            <person name="Pangilinan J."/>
            <person name="Ruiz-Duenas F.J."/>
            <person name="Barrasa J.M."/>
            <person name="Sanchez-Garcia M."/>
            <person name="Camarero S."/>
            <person name="Miyauchi S."/>
            <person name="Serrano A."/>
            <person name="Linde D."/>
            <person name="Babiker R."/>
            <person name="Drula E."/>
            <person name="Ayuso-Fernandez I."/>
            <person name="Pacheco R."/>
            <person name="Padilla G."/>
            <person name="Ferreira P."/>
            <person name="Barriuso J."/>
            <person name="Kellner H."/>
            <person name="Castanera R."/>
            <person name="Alfaro M."/>
            <person name="Ramirez L."/>
            <person name="Pisabarro A.G."/>
            <person name="Kuo A."/>
            <person name="Tritt A."/>
            <person name="Lipzen A."/>
            <person name="He G."/>
            <person name="Yan M."/>
            <person name="Ng V."/>
            <person name="Cullen D."/>
            <person name="Martin F."/>
            <person name="Rosso M.-N."/>
            <person name="Henrissat B."/>
            <person name="Hibbett D."/>
            <person name="Martinez A.T."/>
            <person name="Grigoriev I.V."/>
        </authorList>
    </citation>
    <scope>NUCLEOTIDE SEQUENCE</scope>
    <source>
        <strain evidence="3">CBS 506.95</strain>
    </source>
</reference>
<dbReference type="InterPro" id="IPR037151">
    <property type="entry name" value="AlkB-like_sf"/>
</dbReference>
<dbReference type="InterPro" id="IPR005123">
    <property type="entry name" value="Oxoglu/Fe-dep_dioxygenase_dom"/>
</dbReference>
<dbReference type="InterPro" id="IPR027450">
    <property type="entry name" value="AlkB-like"/>
</dbReference>
<dbReference type="PANTHER" id="PTHR21052:SF0">
    <property type="entry name" value="ALPHA-KETOGLUTARATE-DEPENDENT DIOXYGENASE ALKB HOMOLOG 7, MITOCHONDRIAL"/>
    <property type="match status" value="1"/>
</dbReference>
<comment type="caution">
    <text evidence="3">The sequence shown here is derived from an EMBL/GenBank/DDBJ whole genome shotgun (WGS) entry which is preliminary data.</text>
</comment>
<feature type="domain" description="Fe2OG dioxygenase" evidence="2">
    <location>
        <begin position="200"/>
        <end position="315"/>
    </location>
</feature>
<dbReference type="PANTHER" id="PTHR21052">
    <property type="entry name" value="SPERMATOGENESIS ASSOCIATED 11-RELATED"/>
    <property type="match status" value="1"/>
</dbReference>
<dbReference type="Proteomes" id="UP000807306">
    <property type="component" value="Unassembled WGS sequence"/>
</dbReference>
<evidence type="ECO:0000313" key="4">
    <source>
        <dbReference type="Proteomes" id="UP000807306"/>
    </source>
</evidence>
<dbReference type="EMBL" id="MU157856">
    <property type="protein sequence ID" value="KAF9528053.1"/>
    <property type="molecule type" value="Genomic_DNA"/>
</dbReference>
<dbReference type="SUPFAM" id="SSF51197">
    <property type="entry name" value="Clavaminate synthase-like"/>
    <property type="match status" value="1"/>
</dbReference>
<name>A0A9P6EEJ2_9AGAR</name>
<feature type="compositionally biased region" description="Low complexity" evidence="1">
    <location>
        <begin position="62"/>
        <end position="73"/>
    </location>
</feature>
<keyword evidence="4" id="KW-1185">Reference proteome</keyword>
<evidence type="ECO:0000313" key="3">
    <source>
        <dbReference type="EMBL" id="KAF9528053.1"/>
    </source>
</evidence>
<organism evidence="3 4">
    <name type="scientific">Crepidotus variabilis</name>
    <dbReference type="NCBI Taxonomy" id="179855"/>
    <lineage>
        <taxon>Eukaryota</taxon>
        <taxon>Fungi</taxon>
        <taxon>Dikarya</taxon>
        <taxon>Basidiomycota</taxon>
        <taxon>Agaricomycotina</taxon>
        <taxon>Agaricomycetes</taxon>
        <taxon>Agaricomycetidae</taxon>
        <taxon>Agaricales</taxon>
        <taxon>Agaricineae</taxon>
        <taxon>Crepidotaceae</taxon>
        <taxon>Crepidotus</taxon>
    </lineage>
</organism>
<dbReference type="GO" id="GO:0016706">
    <property type="term" value="F:2-oxoglutarate-dependent dioxygenase activity"/>
    <property type="evidence" value="ECO:0007669"/>
    <property type="project" value="TreeGrafter"/>
</dbReference>